<evidence type="ECO:0000256" key="1">
    <source>
        <dbReference type="SAM" id="MobiDB-lite"/>
    </source>
</evidence>
<protein>
    <recommendedName>
        <fullName evidence="4">Trichohyalin</fullName>
    </recommendedName>
</protein>
<keyword evidence="3" id="KW-1185">Reference proteome</keyword>
<evidence type="ECO:0000313" key="3">
    <source>
        <dbReference type="Proteomes" id="UP001470230"/>
    </source>
</evidence>
<feature type="region of interest" description="Disordered" evidence="1">
    <location>
        <begin position="52"/>
        <end position="74"/>
    </location>
</feature>
<feature type="region of interest" description="Disordered" evidence="1">
    <location>
        <begin position="136"/>
        <end position="168"/>
    </location>
</feature>
<feature type="compositionally biased region" description="Basic and acidic residues" evidence="1">
    <location>
        <begin position="408"/>
        <end position="423"/>
    </location>
</feature>
<name>A0ABR2INK0_9EUKA</name>
<feature type="compositionally biased region" description="Polar residues" evidence="1">
    <location>
        <begin position="156"/>
        <end position="166"/>
    </location>
</feature>
<feature type="region of interest" description="Disordered" evidence="1">
    <location>
        <begin position="407"/>
        <end position="439"/>
    </location>
</feature>
<feature type="compositionally biased region" description="Basic residues" evidence="1">
    <location>
        <begin position="143"/>
        <end position="152"/>
    </location>
</feature>
<proteinExistence type="predicted"/>
<dbReference type="EMBL" id="JAPFFF010000015">
    <property type="protein sequence ID" value="KAK8866496.1"/>
    <property type="molecule type" value="Genomic_DNA"/>
</dbReference>
<dbReference type="Proteomes" id="UP001470230">
    <property type="component" value="Unassembled WGS sequence"/>
</dbReference>
<sequence>MHQKTYVIRKKIIKIKPNPIPETTYEPEIFELPPSKPPINAISPKFEELACPKPQIEPDNTPPPIPRYENPRPVFHPVDIRTNVATIERDACLQKAQIDRIEEAKKDEEGSRQFLKWQKAMKEKDEEERRDIIQKRHEELDHARKKAAKIRKQQMNEKLQQGNEMRSQLEEQIEKTKLEIEEERQKIRDLKKQYVDLAPLSVEKVQRQKREVYNEMRRDFKRDIKSVRKQRRDELEMRRKNVDKIKYEQENHTNRHGDIFTSKREITETKFLAALTDEETNELLRTNHERNLKIIESRILEHRKAKEEKLQRLYELLEEETRLRDIAEQEHKKRREEAKQKKQEEEIKRQNEEDDKMIELEKKLEKKRKARIKEAEEMEERTRQIAARNRYLAINKRAVEVKAFQSHQDARLRMARERQDSRIQKPLRPPTPKKKKETELVRLKAILGV</sequence>
<dbReference type="PANTHER" id="PTHR34649">
    <property type="entry name" value="CILIA- AND FLAGELLA-ASSOCIATED PROTEIN 99"/>
    <property type="match status" value="1"/>
</dbReference>
<comment type="caution">
    <text evidence="2">The sequence shown here is derived from an EMBL/GenBank/DDBJ whole genome shotgun (WGS) entry which is preliminary data.</text>
</comment>
<dbReference type="PANTHER" id="PTHR34649:SF1">
    <property type="entry name" value="CILIA- AND FLAGELLA-ASSOCIATED PROTEIN 99"/>
    <property type="match status" value="1"/>
</dbReference>
<evidence type="ECO:0008006" key="4">
    <source>
        <dbReference type="Google" id="ProtNLM"/>
    </source>
</evidence>
<dbReference type="InterPro" id="IPR039341">
    <property type="entry name" value="CFAP99"/>
</dbReference>
<feature type="region of interest" description="Disordered" evidence="1">
    <location>
        <begin position="329"/>
        <end position="351"/>
    </location>
</feature>
<organism evidence="2 3">
    <name type="scientific">Tritrichomonas musculus</name>
    <dbReference type="NCBI Taxonomy" id="1915356"/>
    <lineage>
        <taxon>Eukaryota</taxon>
        <taxon>Metamonada</taxon>
        <taxon>Parabasalia</taxon>
        <taxon>Tritrichomonadida</taxon>
        <taxon>Tritrichomonadidae</taxon>
        <taxon>Tritrichomonas</taxon>
    </lineage>
</organism>
<accession>A0ABR2INK0</accession>
<evidence type="ECO:0000313" key="2">
    <source>
        <dbReference type="EMBL" id="KAK8866496.1"/>
    </source>
</evidence>
<gene>
    <name evidence="2" type="ORF">M9Y10_009460</name>
</gene>
<reference evidence="2 3" key="1">
    <citation type="submission" date="2024-04" db="EMBL/GenBank/DDBJ databases">
        <title>Tritrichomonas musculus Genome.</title>
        <authorList>
            <person name="Alves-Ferreira E."/>
            <person name="Grigg M."/>
            <person name="Lorenzi H."/>
            <person name="Galac M."/>
        </authorList>
    </citation>
    <scope>NUCLEOTIDE SEQUENCE [LARGE SCALE GENOMIC DNA]</scope>
    <source>
        <strain evidence="2 3">EAF2021</strain>
    </source>
</reference>